<protein>
    <recommendedName>
        <fullName evidence="9">Tyrosine recombinase XerC</fullName>
    </recommendedName>
</protein>
<dbReference type="GO" id="GO:0006313">
    <property type="term" value="P:DNA transposition"/>
    <property type="evidence" value="ECO:0007669"/>
    <property type="project" value="UniProtKB-UniRule"/>
</dbReference>
<evidence type="ECO:0000313" key="12">
    <source>
        <dbReference type="EMBL" id="NLR76534.1"/>
    </source>
</evidence>
<keyword evidence="8 9" id="KW-0131">Cell cycle</keyword>
<feature type="domain" description="Tyr recombinase" evidence="10">
    <location>
        <begin position="106"/>
        <end position="288"/>
    </location>
</feature>
<evidence type="ECO:0000256" key="5">
    <source>
        <dbReference type="ARBA" id="ARBA00022908"/>
    </source>
</evidence>
<feature type="active site" evidence="9">
    <location>
        <position position="240"/>
    </location>
</feature>
<organism evidence="12 13">
    <name type="scientific">Leeia aquatica</name>
    <dbReference type="NCBI Taxonomy" id="2725557"/>
    <lineage>
        <taxon>Bacteria</taxon>
        <taxon>Pseudomonadati</taxon>
        <taxon>Pseudomonadota</taxon>
        <taxon>Betaproteobacteria</taxon>
        <taxon>Neisseriales</taxon>
        <taxon>Leeiaceae</taxon>
        <taxon>Leeia</taxon>
    </lineage>
</organism>
<evidence type="ECO:0000313" key="13">
    <source>
        <dbReference type="Proteomes" id="UP000587991"/>
    </source>
</evidence>
<feature type="active site" evidence="9">
    <location>
        <position position="148"/>
    </location>
</feature>
<reference evidence="12 13" key="1">
    <citation type="submission" date="2020-04" db="EMBL/GenBank/DDBJ databases">
        <title>Draft genome of Leeia sp. IMCC25680.</title>
        <authorList>
            <person name="Song J."/>
            <person name="Cho J.-C."/>
        </authorList>
    </citation>
    <scope>NUCLEOTIDE SEQUENCE [LARGE SCALE GENOMIC DNA]</scope>
    <source>
        <strain evidence="12 13">IMCC25680</strain>
    </source>
</reference>
<evidence type="ECO:0000256" key="4">
    <source>
        <dbReference type="ARBA" id="ARBA00022829"/>
    </source>
</evidence>
<dbReference type="EMBL" id="JABAIM010000004">
    <property type="protein sequence ID" value="NLR76534.1"/>
    <property type="molecule type" value="Genomic_DNA"/>
</dbReference>
<comment type="subcellular location">
    <subcellularLocation>
        <location evidence="1 9">Cytoplasm</location>
    </subcellularLocation>
</comment>
<dbReference type="PANTHER" id="PTHR30349:SF81">
    <property type="entry name" value="TYROSINE RECOMBINASE XERC"/>
    <property type="match status" value="1"/>
</dbReference>
<comment type="function">
    <text evidence="9">Site-specific tyrosine recombinase, which acts by catalyzing the cutting and rejoining of the recombining DNA molecules. The XerC-XerD complex is essential to convert dimers of the bacterial chromosome into monomers to permit their segregation at cell division. It also contributes to the segregational stability of plasmids.</text>
</comment>
<keyword evidence="6 9" id="KW-0238">DNA-binding</keyword>
<evidence type="ECO:0000256" key="6">
    <source>
        <dbReference type="ARBA" id="ARBA00023125"/>
    </source>
</evidence>
<evidence type="ECO:0000256" key="1">
    <source>
        <dbReference type="ARBA" id="ARBA00004496"/>
    </source>
</evidence>
<evidence type="ECO:0000259" key="11">
    <source>
        <dbReference type="PROSITE" id="PS51900"/>
    </source>
</evidence>
<keyword evidence="4 9" id="KW-0159">Chromosome partition</keyword>
<keyword evidence="3 9" id="KW-0132">Cell division</keyword>
<name>A0A847S968_9NEIS</name>
<evidence type="ECO:0000256" key="3">
    <source>
        <dbReference type="ARBA" id="ARBA00022618"/>
    </source>
</evidence>
<dbReference type="InterPro" id="IPR002104">
    <property type="entry name" value="Integrase_catalytic"/>
</dbReference>
<feature type="active site" evidence="9">
    <location>
        <position position="266"/>
    </location>
</feature>
<keyword evidence="7 9" id="KW-0233">DNA recombination</keyword>
<dbReference type="InterPro" id="IPR013762">
    <property type="entry name" value="Integrase-like_cat_sf"/>
</dbReference>
<dbReference type="SUPFAM" id="SSF56349">
    <property type="entry name" value="DNA breaking-rejoining enzymes"/>
    <property type="match status" value="1"/>
</dbReference>
<feature type="domain" description="Core-binding (CB)" evidence="11">
    <location>
        <begin position="4"/>
        <end position="85"/>
    </location>
</feature>
<dbReference type="InterPro" id="IPR044068">
    <property type="entry name" value="CB"/>
</dbReference>
<dbReference type="Proteomes" id="UP000587991">
    <property type="component" value="Unassembled WGS sequence"/>
</dbReference>
<dbReference type="Gene3D" id="1.10.443.10">
    <property type="entry name" value="Intergrase catalytic core"/>
    <property type="match status" value="1"/>
</dbReference>
<evidence type="ECO:0000259" key="10">
    <source>
        <dbReference type="PROSITE" id="PS51898"/>
    </source>
</evidence>
<comment type="similarity">
    <text evidence="9">Belongs to the 'phage' integrase family. XerC subfamily.</text>
</comment>
<dbReference type="GO" id="GO:0007059">
    <property type="term" value="P:chromosome segregation"/>
    <property type="evidence" value="ECO:0007669"/>
    <property type="project" value="UniProtKB-UniRule"/>
</dbReference>
<evidence type="ECO:0000256" key="7">
    <source>
        <dbReference type="ARBA" id="ARBA00023172"/>
    </source>
</evidence>
<evidence type="ECO:0000256" key="9">
    <source>
        <dbReference type="HAMAP-Rule" id="MF_01808"/>
    </source>
</evidence>
<dbReference type="GO" id="GO:0009037">
    <property type="term" value="F:tyrosine-based site-specific recombinase activity"/>
    <property type="evidence" value="ECO:0007669"/>
    <property type="project" value="UniProtKB-UniRule"/>
</dbReference>
<evidence type="ECO:0000256" key="2">
    <source>
        <dbReference type="ARBA" id="ARBA00022490"/>
    </source>
</evidence>
<dbReference type="InterPro" id="IPR004107">
    <property type="entry name" value="Integrase_SAM-like_N"/>
</dbReference>
<dbReference type="InterPro" id="IPR010998">
    <property type="entry name" value="Integrase_recombinase_N"/>
</dbReference>
<dbReference type="InterPro" id="IPR023009">
    <property type="entry name" value="Tyrosine_recombinase_XerC/XerD"/>
</dbReference>
<dbReference type="Pfam" id="PF02899">
    <property type="entry name" value="Phage_int_SAM_1"/>
    <property type="match status" value="1"/>
</dbReference>
<dbReference type="GO" id="GO:0051301">
    <property type="term" value="P:cell division"/>
    <property type="evidence" value="ECO:0007669"/>
    <property type="project" value="UniProtKB-KW"/>
</dbReference>
<feature type="active site" evidence="9">
    <location>
        <position position="243"/>
    </location>
</feature>
<dbReference type="PROSITE" id="PS51900">
    <property type="entry name" value="CB"/>
    <property type="match status" value="1"/>
</dbReference>
<dbReference type="Gene3D" id="1.10.150.130">
    <property type="match status" value="1"/>
</dbReference>
<dbReference type="InterPro" id="IPR050090">
    <property type="entry name" value="Tyrosine_recombinase_XerCD"/>
</dbReference>
<dbReference type="GO" id="GO:0003677">
    <property type="term" value="F:DNA binding"/>
    <property type="evidence" value="ECO:0007669"/>
    <property type="project" value="UniProtKB-UniRule"/>
</dbReference>
<keyword evidence="13" id="KW-1185">Reference proteome</keyword>
<keyword evidence="2 9" id="KW-0963">Cytoplasm</keyword>
<dbReference type="HAMAP" id="MF_01808">
    <property type="entry name" value="Recomb_XerC_XerD"/>
    <property type="match status" value="1"/>
</dbReference>
<evidence type="ECO:0000256" key="8">
    <source>
        <dbReference type="ARBA" id="ARBA00023306"/>
    </source>
</evidence>
<feature type="active site" description="O-(3'-phospho-DNA)-tyrosine intermediate" evidence="9">
    <location>
        <position position="275"/>
    </location>
</feature>
<dbReference type="AlphaFoldDB" id="A0A847S968"/>
<dbReference type="InterPro" id="IPR011010">
    <property type="entry name" value="DNA_brk_join_enz"/>
</dbReference>
<feature type="active site" evidence="9">
    <location>
        <position position="173"/>
    </location>
</feature>
<dbReference type="Pfam" id="PF00589">
    <property type="entry name" value="Phage_integrase"/>
    <property type="match status" value="1"/>
</dbReference>
<comment type="caution">
    <text evidence="12">The sequence shown here is derived from an EMBL/GenBank/DDBJ whole genome shotgun (WGS) entry which is preliminary data.</text>
</comment>
<accession>A0A847S968</accession>
<sequence>MSTSPDLAELQPFLGWMAQARQASPHTLTAYQRDLRVLQDAGWPLQEASPLQIRRLLADRARQGLSARSLARMLSAWRRFYQYQVLHQGWSSNPCLGVRPPRRQRALPEVLTPDRASQLLQPLAEATDDPLLQRDQAVYELLYSSGLRVSELVALDLQDWRADEQELHVRFAKGRKSRVVPVGKPATLALQQWLQVRHAQAGEVALFTSARGQRLGVRSIQQRLRQHGIQQGVPQGVYPHLLRHSCASHVLQSSGDLRAVQELLGHASISSTQVYTHLDFQRLAAVYDAAHPRAKRKPE</sequence>
<dbReference type="PANTHER" id="PTHR30349">
    <property type="entry name" value="PHAGE INTEGRASE-RELATED"/>
    <property type="match status" value="1"/>
</dbReference>
<keyword evidence="5 9" id="KW-0229">DNA integration</keyword>
<gene>
    <name evidence="9" type="primary">xerC</name>
    <name evidence="12" type="ORF">HF682_15310</name>
</gene>
<dbReference type="PROSITE" id="PS51898">
    <property type="entry name" value="TYR_RECOMBINASE"/>
    <property type="match status" value="1"/>
</dbReference>
<comment type="subunit">
    <text evidence="9">Forms a cyclic heterotetrameric complex composed of two molecules of XerC and two molecules of XerD.</text>
</comment>
<proteinExistence type="inferred from homology"/>
<dbReference type="GO" id="GO:0005737">
    <property type="term" value="C:cytoplasm"/>
    <property type="evidence" value="ECO:0007669"/>
    <property type="project" value="UniProtKB-SubCell"/>
</dbReference>
<dbReference type="RefSeq" id="WP_168878208.1">
    <property type="nucleotide sequence ID" value="NZ_JABAIM010000004.1"/>
</dbReference>